<protein>
    <submittedName>
        <fullName evidence="1">Uncharacterized protein</fullName>
    </submittedName>
</protein>
<sequence>MKTIWEQTNVLFLICFISAYGAIAKENGEDVNHHTRAISSTIQMEDGDIFDCIDIKSQPAFDHPLLRNHSIQMEPSSYPIKVGGNFTLQDTKLHASIRSNSCPLGTIAMWRSDNYRLMVNLSELIQKIYTGNTIQGDSISSLAGISRGEDIYGTSVSISVYEPDVYGTEDKSGGLTTILSGYSFDRPHTNAIGAGWFVWPSSAGDRRARFHIFYNNGKIHCYDLQCPGFVQTNPDITLGGTLSPVSKYGGPQAQLDIFIYQDDKSNWWVKFGAEGTIIGYWPNEIFGYLKAKGTIGYWGGFVEGPTIKYKPPPMGSGHPASEGWGKAAYVKNIKIMDKNHNLVTPRSREFDVAVENPKCYSVANKTNGDDGVSAYWGGAGDCNL</sequence>
<reference evidence="1" key="2">
    <citation type="submission" date="2025-09" db="UniProtKB">
        <authorList>
            <consortium name="EnsemblPlants"/>
        </authorList>
    </citation>
    <scope>IDENTIFICATION</scope>
</reference>
<reference evidence="1" key="1">
    <citation type="submission" date="2021-05" db="EMBL/GenBank/DDBJ databases">
        <authorList>
            <person name="Scholz U."/>
            <person name="Mascher M."/>
            <person name="Fiebig A."/>
        </authorList>
    </citation>
    <scope>NUCLEOTIDE SEQUENCE [LARGE SCALE GENOMIC DNA]</scope>
</reference>
<dbReference type="Proteomes" id="UP001732700">
    <property type="component" value="Chromosome 5A"/>
</dbReference>
<proteinExistence type="predicted"/>
<accession>A0ACD5XQ90</accession>
<organism evidence="1 2">
    <name type="scientific">Avena sativa</name>
    <name type="common">Oat</name>
    <dbReference type="NCBI Taxonomy" id="4498"/>
    <lineage>
        <taxon>Eukaryota</taxon>
        <taxon>Viridiplantae</taxon>
        <taxon>Streptophyta</taxon>
        <taxon>Embryophyta</taxon>
        <taxon>Tracheophyta</taxon>
        <taxon>Spermatophyta</taxon>
        <taxon>Magnoliopsida</taxon>
        <taxon>Liliopsida</taxon>
        <taxon>Poales</taxon>
        <taxon>Poaceae</taxon>
        <taxon>BOP clade</taxon>
        <taxon>Pooideae</taxon>
        <taxon>Poodae</taxon>
        <taxon>Poeae</taxon>
        <taxon>Poeae Chloroplast Group 1 (Aveneae type)</taxon>
        <taxon>Aveninae</taxon>
        <taxon>Avena</taxon>
    </lineage>
</organism>
<dbReference type="EnsemblPlants" id="AVESA.00010b.r2.5AG0837040.1">
    <property type="protein sequence ID" value="AVESA.00010b.r2.5AG0837040.1.CDS"/>
    <property type="gene ID" value="AVESA.00010b.r2.5AG0837040"/>
</dbReference>
<keyword evidence="2" id="KW-1185">Reference proteome</keyword>
<evidence type="ECO:0000313" key="1">
    <source>
        <dbReference type="EnsemblPlants" id="AVESA.00010b.r2.5AG0837040.1.CDS"/>
    </source>
</evidence>
<name>A0ACD5XQ90_AVESA</name>
<evidence type="ECO:0000313" key="2">
    <source>
        <dbReference type="Proteomes" id="UP001732700"/>
    </source>
</evidence>